<dbReference type="Pfam" id="PF06210">
    <property type="entry name" value="DUF1003"/>
    <property type="match status" value="1"/>
</dbReference>
<feature type="transmembrane region" description="Helical" evidence="1">
    <location>
        <begin position="61"/>
        <end position="85"/>
    </location>
</feature>
<evidence type="ECO:0000256" key="1">
    <source>
        <dbReference type="SAM" id="Phobius"/>
    </source>
</evidence>
<gene>
    <name evidence="2" type="ORF">ACFO0A_14290</name>
</gene>
<keyword evidence="1" id="KW-1133">Transmembrane helix</keyword>
<evidence type="ECO:0000313" key="2">
    <source>
        <dbReference type="EMBL" id="MFC4296222.1"/>
    </source>
</evidence>
<dbReference type="EMBL" id="JBHSDR010000008">
    <property type="protein sequence ID" value="MFC4296222.1"/>
    <property type="molecule type" value="Genomic_DNA"/>
</dbReference>
<feature type="transmembrane region" description="Helical" evidence="1">
    <location>
        <begin position="100"/>
        <end position="122"/>
    </location>
</feature>
<keyword evidence="1" id="KW-0472">Membrane</keyword>
<accession>A0ABV8RSU1</accession>
<dbReference type="RefSeq" id="WP_379539723.1">
    <property type="nucleotide sequence ID" value="NZ_JBHSDR010000008.1"/>
</dbReference>
<reference evidence="3" key="1">
    <citation type="journal article" date="2019" name="Int. J. Syst. Evol. Microbiol.">
        <title>The Global Catalogue of Microorganisms (GCM) 10K type strain sequencing project: providing services to taxonomists for standard genome sequencing and annotation.</title>
        <authorList>
            <consortium name="The Broad Institute Genomics Platform"/>
            <consortium name="The Broad Institute Genome Sequencing Center for Infectious Disease"/>
            <person name="Wu L."/>
            <person name="Ma J."/>
        </authorList>
    </citation>
    <scope>NUCLEOTIDE SEQUENCE [LARGE SCALE GENOMIC DNA]</scope>
    <source>
        <strain evidence="3">CGMCC 1.12989</strain>
    </source>
</reference>
<dbReference type="InterPro" id="IPR010406">
    <property type="entry name" value="DUF1003"/>
</dbReference>
<evidence type="ECO:0000313" key="3">
    <source>
        <dbReference type="Proteomes" id="UP001595828"/>
    </source>
</evidence>
<sequence>MKMKLDTSPQALAEELLGRPYDELDPEEQRALERVQCSDIELDPDEFDVVKAKFGDRLADGVARVGGSWGFIIVFSLILAAWMLINGPLAKRFGVVWDEYPFIFLNLMLSTIAALQAPIIMMSQNRSAKKDRISNRHDYEVNLRTTVEILRLHRKIDRVFNKLGQMHGSIEEAALTTEAAVEQAIEATPPPAKEPASGAA</sequence>
<keyword evidence="3" id="KW-1185">Reference proteome</keyword>
<protein>
    <submittedName>
        <fullName evidence="2">DUF1003 domain-containing protein</fullName>
    </submittedName>
</protein>
<dbReference type="PANTHER" id="PTHR41386">
    <property type="entry name" value="INTEGRAL MEMBRANE PROTEIN-RELATED"/>
    <property type="match status" value="1"/>
</dbReference>
<dbReference type="Proteomes" id="UP001595828">
    <property type="component" value="Unassembled WGS sequence"/>
</dbReference>
<dbReference type="PANTHER" id="PTHR41386:SF1">
    <property type="entry name" value="MEMBRANE PROTEIN"/>
    <property type="match status" value="1"/>
</dbReference>
<comment type="caution">
    <text evidence="2">The sequence shown here is derived from an EMBL/GenBank/DDBJ whole genome shotgun (WGS) entry which is preliminary data.</text>
</comment>
<name>A0ABV8RSU1_9SPHN</name>
<keyword evidence="1" id="KW-0812">Transmembrane</keyword>
<proteinExistence type="predicted"/>
<organism evidence="2 3">
    <name type="scientific">Novosphingobium tardum</name>
    <dbReference type="NCBI Taxonomy" id="1538021"/>
    <lineage>
        <taxon>Bacteria</taxon>
        <taxon>Pseudomonadati</taxon>
        <taxon>Pseudomonadota</taxon>
        <taxon>Alphaproteobacteria</taxon>
        <taxon>Sphingomonadales</taxon>
        <taxon>Sphingomonadaceae</taxon>
        <taxon>Novosphingobium</taxon>
    </lineage>
</organism>